<protein>
    <submittedName>
        <fullName evidence="2">Translesion DNA synthesis-associated protein ImuA</fullName>
    </submittedName>
</protein>
<sequence>MSARADTLQTLLRDARLWQGDRQAPLRAEATGHARLDALLPGGGWPCAALSEIVYARPGVGELRLAMPLVARLTQARRKLALIAPPHLPYAPAWRRHGVALAQLSIIEPKTEQDALWAAEALLRARAGAVLLWQDAIDTTAQRRLQLAAETGDSIALVYRCLSGHAPNSVAALRLRVERVGGDSCVEVLKCRGARPLQTCAFA</sequence>
<dbReference type="InterPro" id="IPR047610">
    <property type="entry name" value="ImuA_translesion"/>
</dbReference>
<dbReference type="PANTHER" id="PTHR35369">
    <property type="entry name" value="BLR3025 PROTEIN-RELATED"/>
    <property type="match status" value="1"/>
</dbReference>
<gene>
    <name evidence="2" type="primary">imuA</name>
    <name evidence="2" type="ORF">G7Y82_03050</name>
</gene>
<name>A0A969W5Z4_9GAMM</name>
<dbReference type="AlphaFoldDB" id="A0A969W5Z4"/>
<accession>A0A969W5Z4</accession>
<dbReference type="InterPro" id="IPR017166">
    <property type="entry name" value="UCP037290"/>
</dbReference>
<dbReference type="GO" id="GO:0006281">
    <property type="term" value="P:DNA repair"/>
    <property type="evidence" value="ECO:0007669"/>
    <property type="project" value="TreeGrafter"/>
</dbReference>
<dbReference type="Proteomes" id="UP000653472">
    <property type="component" value="Unassembled WGS sequence"/>
</dbReference>
<dbReference type="EMBL" id="JAAVXB010000001">
    <property type="protein sequence ID" value="NKF21281.1"/>
    <property type="molecule type" value="Genomic_DNA"/>
</dbReference>
<evidence type="ECO:0000313" key="2">
    <source>
        <dbReference type="EMBL" id="NKF21281.1"/>
    </source>
</evidence>
<proteinExistence type="predicted"/>
<evidence type="ECO:0000313" key="3">
    <source>
        <dbReference type="Proteomes" id="UP000653472"/>
    </source>
</evidence>
<dbReference type="InterPro" id="IPR027417">
    <property type="entry name" value="P-loop_NTPase"/>
</dbReference>
<reference evidence="2" key="1">
    <citation type="submission" date="2020-03" db="EMBL/GenBank/DDBJ databases">
        <title>Solimonas marina sp. nov., isolated from deep seawater of the Pacific Ocean.</title>
        <authorList>
            <person name="Liu X."/>
            <person name="Lai Q."/>
            <person name="Sun F."/>
            <person name="Gai Y."/>
            <person name="Li G."/>
            <person name="Shao Z."/>
        </authorList>
    </citation>
    <scope>NUCLEOTIDE SEQUENCE</scope>
    <source>
        <strain evidence="2">C16B3</strain>
    </source>
</reference>
<keyword evidence="3" id="KW-1185">Reference proteome</keyword>
<keyword evidence="1" id="KW-0227">DNA damage</keyword>
<dbReference type="NCBIfam" id="NF033429">
    <property type="entry name" value="ImuA_translesion"/>
    <property type="match status" value="1"/>
</dbReference>
<dbReference type="PANTHER" id="PTHR35369:SF3">
    <property type="entry name" value="TRANSLESION DNA SYNTHESIS-ASSOCIATED PROTEIN IMUA"/>
    <property type="match status" value="1"/>
</dbReference>
<evidence type="ECO:0000256" key="1">
    <source>
        <dbReference type="ARBA" id="ARBA00022763"/>
    </source>
</evidence>
<dbReference type="RefSeq" id="WP_168146510.1">
    <property type="nucleotide sequence ID" value="NZ_JAAVXB010000001.1"/>
</dbReference>
<dbReference type="Gene3D" id="3.40.50.300">
    <property type="entry name" value="P-loop containing nucleotide triphosphate hydrolases"/>
    <property type="match status" value="1"/>
</dbReference>
<organism evidence="2 3">
    <name type="scientific">Solimonas marina</name>
    <dbReference type="NCBI Taxonomy" id="2714601"/>
    <lineage>
        <taxon>Bacteria</taxon>
        <taxon>Pseudomonadati</taxon>
        <taxon>Pseudomonadota</taxon>
        <taxon>Gammaproteobacteria</taxon>
        <taxon>Nevskiales</taxon>
        <taxon>Nevskiaceae</taxon>
        <taxon>Solimonas</taxon>
    </lineage>
</organism>
<dbReference type="SUPFAM" id="SSF52540">
    <property type="entry name" value="P-loop containing nucleoside triphosphate hydrolases"/>
    <property type="match status" value="1"/>
</dbReference>
<comment type="caution">
    <text evidence="2">The sequence shown here is derived from an EMBL/GenBank/DDBJ whole genome shotgun (WGS) entry which is preliminary data.</text>
</comment>
<dbReference type="InterPro" id="IPR050356">
    <property type="entry name" value="SulA_CellDiv_inhibitor"/>
</dbReference>
<dbReference type="PIRSF" id="PIRSF037290">
    <property type="entry name" value="UCP037290"/>
    <property type="match status" value="1"/>
</dbReference>